<organism evidence="2 3">
    <name type="scientific">Aquibacillus rhizosphaerae</name>
    <dbReference type="NCBI Taxonomy" id="3051431"/>
    <lineage>
        <taxon>Bacteria</taxon>
        <taxon>Bacillati</taxon>
        <taxon>Bacillota</taxon>
        <taxon>Bacilli</taxon>
        <taxon>Bacillales</taxon>
        <taxon>Bacillaceae</taxon>
        <taxon>Aquibacillus</taxon>
    </lineage>
</organism>
<dbReference type="InterPro" id="IPR049251">
    <property type="entry name" value="DUF6884"/>
</dbReference>
<accession>A0ABT7L8L1</accession>
<keyword evidence="3" id="KW-1185">Reference proteome</keyword>
<feature type="domain" description="DUF6884" evidence="1">
    <location>
        <begin position="17"/>
        <end position="139"/>
    </location>
</feature>
<evidence type="ECO:0000313" key="3">
    <source>
        <dbReference type="Proteomes" id="UP001235343"/>
    </source>
</evidence>
<dbReference type="Pfam" id="PF21818">
    <property type="entry name" value="DUF6884"/>
    <property type="match status" value="1"/>
</dbReference>
<dbReference type="Proteomes" id="UP001235343">
    <property type="component" value="Unassembled WGS sequence"/>
</dbReference>
<sequence>MKQLCIIPCGKKKIWDKNKNIGPVTAKEAYIGIFHSICERYANTFFKENWVILSAKHGLLLPSDIVEENYDLTFNMKSNQIITISKLKEQIINKRLDHYQDIIVLTGKKYKPIVESSFKDISSIQFPLEGSKGIGHMQQRLKYAVVNKTPIHK</sequence>
<comment type="caution">
    <text evidence="2">The sequence shown here is derived from an EMBL/GenBank/DDBJ whole genome shotgun (WGS) entry which is preliminary data.</text>
</comment>
<protein>
    <recommendedName>
        <fullName evidence="1">DUF6884 domain-containing protein</fullName>
    </recommendedName>
</protein>
<evidence type="ECO:0000313" key="2">
    <source>
        <dbReference type="EMBL" id="MDL4842199.1"/>
    </source>
</evidence>
<name>A0ABT7L8L1_9BACI</name>
<evidence type="ECO:0000259" key="1">
    <source>
        <dbReference type="Pfam" id="PF21818"/>
    </source>
</evidence>
<dbReference type="RefSeq" id="WP_285933485.1">
    <property type="nucleotide sequence ID" value="NZ_JASTZU010000058.1"/>
</dbReference>
<dbReference type="EMBL" id="JASTZU010000058">
    <property type="protein sequence ID" value="MDL4842199.1"/>
    <property type="molecule type" value="Genomic_DNA"/>
</dbReference>
<reference evidence="2 3" key="1">
    <citation type="submission" date="2023-06" db="EMBL/GenBank/DDBJ databases">
        <title>Aquibacillus rhizosphaerae LR5S19.</title>
        <authorList>
            <person name="Sun J.-Q."/>
        </authorList>
    </citation>
    <scope>NUCLEOTIDE SEQUENCE [LARGE SCALE GENOMIC DNA]</scope>
    <source>
        <strain evidence="2 3">LR5S19</strain>
    </source>
</reference>
<proteinExistence type="predicted"/>
<gene>
    <name evidence="2" type="ORF">QQS35_17305</name>
</gene>